<keyword evidence="2" id="KW-1185">Reference proteome</keyword>
<organism evidence="1 2">
    <name type="scientific">Schistosoma mattheei</name>
    <dbReference type="NCBI Taxonomy" id="31246"/>
    <lineage>
        <taxon>Eukaryota</taxon>
        <taxon>Metazoa</taxon>
        <taxon>Spiralia</taxon>
        <taxon>Lophotrochozoa</taxon>
        <taxon>Platyhelminthes</taxon>
        <taxon>Trematoda</taxon>
        <taxon>Digenea</taxon>
        <taxon>Strigeidida</taxon>
        <taxon>Schistosomatoidea</taxon>
        <taxon>Schistosomatidae</taxon>
        <taxon>Schistosoma</taxon>
    </lineage>
</organism>
<name>A0A183PG03_9TREM</name>
<dbReference type="AlphaFoldDB" id="A0A183PG03"/>
<dbReference type="Proteomes" id="UP000269396">
    <property type="component" value="Unassembled WGS sequence"/>
</dbReference>
<reference evidence="1 2" key="1">
    <citation type="submission" date="2018-11" db="EMBL/GenBank/DDBJ databases">
        <authorList>
            <consortium name="Pathogen Informatics"/>
        </authorList>
    </citation>
    <scope>NUCLEOTIDE SEQUENCE [LARGE SCALE GENOMIC DNA]</scope>
    <source>
        <strain>Denwood</strain>
        <strain evidence="2">Zambia</strain>
    </source>
</reference>
<gene>
    <name evidence="1" type="ORF">SMTD_LOCUS13289</name>
</gene>
<dbReference type="EMBL" id="UZAL01033348">
    <property type="protein sequence ID" value="VDP63164.1"/>
    <property type="molecule type" value="Genomic_DNA"/>
</dbReference>
<evidence type="ECO:0000313" key="1">
    <source>
        <dbReference type="EMBL" id="VDP63164.1"/>
    </source>
</evidence>
<accession>A0A183PG03</accession>
<sequence>MKIKESSPWLVKIVLSSSNTAAANLKAFRSTRRKVLAQLRIETNDLTCGLPRKRKERRTDRDYELGKP</sequence>
<protein>
    <submittedName>
        <fullName evidence="1">Uncharacterized protein</fullName>
    </submittedName>
</protein>
<proteinExistence type="predicted"/>
<evidence type="ECO:0000313" key="2">
    <source>
        <dbReference type="Proteomes" id="UP000269396"/>
    </source>
</evidence>